<accession>A0A4U6W7G3</accession>
<feature type="region of interest" description="Disordered" evidence="1">
    <location>
        <begin position="1"/>
        <end position="30"/>
    </location>
</feature>
<keyword evidence="3" id="KW-1185">Reference proteome</keyword>
<reference evidence="2" key="1">
    <citation type="submission" date="2019-03" db="EMBL/GenBank/DDBJ databases">
        <title>WGS assembly of Setaria viridis.</title>
        <authorList>
            <person name="Huang P."/>
            <person name="Jenkins J."/>
            <person name="Grimwood J."/>
            <person name="Barry K."/>
            <person name="Healey A."/>
            <person name="Mamidi S."/>
            <person name="Sreedasyam A."/>
            <person name="Shu S."/>
            <person name="Feldman M."/>
            <person name="Wu J."/>
            <person name="Yu Y."/>
            <person name="Chen C."/>
            <person name="Johnson J."/>
            <person name="Rokhsar D."/>
            <person name="Baxter I."/>
            <person name="Schmutz J."/>
            <person name="Brutnell T."/>
            <person name="Kellogg E."/>
        </authorList>
    </citation>
    <scope>NUCLEOTIDE SEQUENCE [LARGE SCALE GENOMIC DNA]</scope>
</reference>
<proteinExistence type="predicted"/>
<organism evidence="2 3">
    <name type="scientific">Setaria viridis</name>
    <name type="common">Green bristlegrass</name>
    <name type="synonym">Setaria italica subsp. viridis</name>
    <dbReference type="NCBI Taxonomy" id="4556"/>
    <lineage>
        <taxon>Eukaryota</taxon>
        <taxon>Viridiplantae</taxon>
        <taxon>Streptophyta</taxon>
        <taxon>Embryophyta</taxon>
        <taxon>Tracheophyta</taxon>
        <taxon>Spermatophyta</taxon>
        <taxon>Magnoliopsida</taxon>
        <taxon>Liliopsida</taxon>
        <taxon>Poales</taxon>
        <taxon>Poaceae</taxon>
        <taxon>PACMAD clade</taxon>
        <taxon>Panicoideae</taxon>
        <taxon>Panicodae</taxon>
        <taxon>Paniceae</taxon>
        <taxon>Cenchrinae</taxon>
        <taxon>Setaria</taxon>
    </lineage>
</organism>
<dbReference type="Gramene" id="TKW33477">
    <property type="protein sequence ID" value="TKW33477"/>
    <property type="gene ID" value="SEVIR_2G238650v2"/>
</dbReference>
<gene>
    <name evidence="2" type="ORF">SEVIR_2G238650v2</name>
</gene>
<feature type="compositionally biased region" description="Polar residues" evidence="1">
    <location>
        <begin position="1"/>
        <end position="26"/>
    </location>
</feature>
<name>A0A4U6W7G3_SETVI</name>
<dbReference type="Proteomes" id="UP000298652">
    <property type="component" value="Chromosome 2"/>
</dbReference>
<dbReference type="AlphaFoldDB" id="A0A4U6W7G3"/>
<evidence type="ECO:0000313" key="2">
    <source>
        <dbReference type="EMBL" id="TKW33477.1"/>
    </source>
</evidence>
<dbReference type="EMBL" id="CM016553">
    <property type="protein sequence ID" value="TKW33477.1"/>
    <property type="molecule type" value="Genomic_DNA"/>
</dbReference>
<evidence type="ECO:0000313" key="3">
    <source>
        <dbReference type="Proteomes" id="UP000298652"/>
    </source>
</evidence>
<protein>
    <submittedName>
        <fullName evidence="2">Uncharacterized protein</fullName>
    </submittedName>
</protein>
<evidence type="ECO:0000256" key="1">
    <source>
        <dbReference type="SAM" id="MobiDB-lite"/>
    </source>
</evidence>
<sequence length="44" mass="4700">MVLQVSGSSSSRQNNNEAISNHNPLSSLGLGSIPCVLRFIIFPD</sequence>